<protein>
    <recommendedName>
        <fullName evidence="3 7">Nuclease SbcCD subunit D</fullName>
    </recommendedName>
</protein>
<dbReference type="InterPro" id="IPR004843">
    <property type="entry name" value="Calcineurin-like_PHP"/>
</dbReference>
<feature type="domain" description="Nuclease SbcCD subunit D C-terminal" evidence="9">
    <location>
        <begin position="270"/>
        <end position="360"/>
    </location>
</feature>
<dbReference type="GO" id="GO:0004519">
    <property type="term" value="F:endonuclease activity"/>
    <property type="evidence" value="ECO:0007669"/>
    <property type="project" value="UniProtKB-KW"/>
</dbReference>
<dbReference type="NCBIfam" id="TIGR00619">
    <property type="entry name" value="sbcd"/>
    <property type="match status" value="1"/>
</dbReference>
<sequence length="387" mass="44270">MKIIHTGDWHIGKMVHQVQMIEDQDYILKEFIKLIEEEKPDVVVIAGDLYDRSVPPVVAVDLLDRVFTKILVNLNTPIIAIAGNHDSGDRVGFASQILKNKGLYICGRLGKNISPIVIKDQYGEVNFYPVPYADPAEVRHVMEDEDIHNHNEAMKSIIDSIKENMNESKRNVLIAHGFVIGAGERDTCESERPLSIGGTEFIDIENFNVFNYTALGHLHGAQKVGCDKVRYSGSLLKYSFSEFKQKKSITIVNLNKDGEVSIDLRSLIPHKDMRIIKGKIEDLLNPDVYRNTNVNDYIYVDLTDECEIIEPMSKLRTVYPNVLKLTRNSFNRKMENGRTSLQEDYNNKTMLELFDEFYTNVIGREFTKEKKDVLLKVLKSVEKKEGR</sequence>
<evidence type="ECO:0000256" key="7">
    <source>
        <dbReference type="RuleBase" id="RU363069"/>
    </source>
</evidence>
<organism evidence="10 11">
    <name type="scientific">Clostridium scatologenes</name>
    <dbReference type="NCBI Taxonomy" id="1548"/>
    <lineage>
        <taxon>Bacteria</taxon>
        <taxon>Bacillati</taxon>
        <taxon>Bacillota</taxon>
        <taxon>Clostridia</taxon>
        <taxon>Eubacteriales</taxon>
        <taxon>Clostridiaceae</taxon>
        <taxon>Clostridium</taxon>
    </lineage>
</organism>
<dbReference type="CDD" id="cd00840">
    <property type="entry name" value="MPP_Mre11_N"/>
    <property type="match status" value="1"/>
</dbReference>
<keyword evidence="7" id="KW-0255">Endonuclease</keyword>
<evidence type="ECO:0000256" key="5">
    <source>
        <dbReference type="ARBA" id="ARBA00022801"/>
    </source>
</evidence>
<comment type="function">
    <text evidence="7">SbcCD cleaves DNA hairpin structures. These structures can inhibit DNA replication and are intermediates in certain DNA recombination reactions. The complex acts as a 3'-&gt;5' double strand exonuclease that can open hairpins. It also has a 5' single-strand endonuclease activity.</text>
</comment>
<comment type="subunit">
    <text evidence="2 7">Heterodimer of SbcC and SbcD.</text>
</comment>
<evidence type="ECO:0000313" key="10">
    <source>
        <dbReference type="EMBL" id="AKA68475.1"/>
    </source>
</evidence>
<evidence type="ECO:0000259" key="8">
    <source>
        <dbReference type="Pfam" id="PF00149"/>
    </source>
</evidence>
<dbReference type="InterPro" id="IPR004593">
    <property type="entry name" value="SbcD"/>
</dbReference>
<keyword evidence="5 7" id="KW-0378">Hydrolase</keyword>
<feature type="domain" description="Calcineurin-like phosphoesterase" evidence="8">
    <location>
        <begin position="1"/>
        <end position="219"/>
    </location>
</feature>
<evidence type="ECO:0000256" key="6">
    <source>
        <dbReference type="ARBA" id="ARBA00022839"/>
    </source>
</evidence>
<dbReference type="Pfam" id="PF12320">
    <property type="entry name" value="SbcD_C"/>
    <property type="match status" value="1"/>
</dbReference>
<evidence type="ECO:0000256" key="4">
    <source>
        <dbReference type="ARBA" id="ARBA00022722"/>
    </source>
</evidence>
<dbReference type="RefSeq" id="WP_029159918.1">
    <property type="nucleotide sequence ID" value="NZ_CP009933.1"/>
</dbReference>
<evidence type="ECO:0000256" key="2">
    <source>
        <dbReference type="ARBA" id="ARBA00011322"/>
    </source>
</evidence>
<accession>A0A0E3M879</accession>
<dbReference type="EMBL" id="CP009933">
    <property type="protein sequence ID" value="AKA68475.1"/>
    <property type="molecule type" value="Genomic_DNA"/>
</dbReference>
<dbReference type="Gene3D" id="3.60.21.10">
    <property type="match status" value="1"/>
</dbReference>
<dbReference type="GO" id="GO:0006260">
    <property type="term" value="P:DNA replication"/>
    <property type="evidence" value="ECO:0007669"/>
    <property type="project" value="UniProtKB-KW"/>
</dbReference>
<proteinExistence type="inferred from homology"/>
<keyword evidence="4 7" id="KW-0540">Nuclease</keyword>
<keyword evidence="11" id="KW-1185">Reference proteome</keyword>
<dbReference type="InterPro" id="IPR050535">
    <property type="entry name" value="DNA_Repair-Maintenance_Comp"/>
</dbReference>
<dbReference type="GO" id="GO:0006310">
    <property type="term" value="P:DNA recombination"/>
    <property type="evidence" value="ECO:0007669"/>
    <property type="project" value="UniProtKB-KW"/>
</dbReference>
<reference evidence="10 11" key="1">
    <citation type="journal article" date="2015" name="J. Biotechnol.">
        <title>Complete genome sequence of a malodorant-producing acetogen, Clostridium scatologenes ATCC 25775(T).</title>
        <authorList>
            <person name="Zhu Z."/>
            <person name="Guo T."/>
            <person name="Zheng H."/>
            <person name="Song T."/>
            <person name="Ouyang P."/>
            <person name="Xie J."/>
        </authorList>
    </citation>
    <scope>NUCLEOTIDE SEQUENCE [LARGE SCALE GENOMIC DNA]</scope>
    <source>
        <strain evidence="10 11">ATCC 25775</strain>
    </source>
</reference>
<dbReference type="SUPFAM" id="SSF56300">
    <property type="entry name" value="Metallo-dependent phosphatases"/>
    <property type="match status" value="1"/>
</dbReference>
<evidence type="ECO:0000313" key="11">
    <source>
        <dbReference type="Proteomes" id="UP000033115"/>
    </source>
</evidence>
<evidence type="ECO:0000259" key="9">
    <source>
        <dbReference type="Pfam" id="PF12320"/>
    </source>
</evidence>
<dbReference type="HOGENOM" id="CLU_038045_0_1_9"/>
<dbReference type="PANTHER" id="PTHR30337">
    <property type="entry name" value="COMPONENT OF ATP-DEPENDENT DSDNA EXONUCLEASE"/>
    <property type="match status" value="1"/>
</dbReference>
<evidence type="ECO:0000256" key="1">
    <source>
        <dbReference type="ARBA" id="ARBA00010555"/>
    </source>
</evidence>
<dbReference type="PANTHER" id="PTHR30337:SF0">
    <property type="entry name" value="NUCLEASE SBCCD SUBUNIT D"/>
    <property type="match status" value="1"/>
</dbReference>
<evidence type="ECO:0000256" key="3">
    <source>
        <dbReference type="ARBA" id="ARBA00013365"/>
    </source>
</evidence>
<keyword evidence="6 7" id="KW-0269">Exonuclease</keyword>
<dbReference type="InterPro" id="IPR041796">
    <property type="entry name" value="Mre11_N"/>
</dbReference>
<dbReference type="InterPro" id="IPR026843">
    <property type="entry name" value="SbcD_C"/>
</dbReference>
<dbReference type="Proteomes" id="UP000033115">
    <property type="component" value="Chromosome"/>
</dbReference>
<dbReference type="InterPro" id="IPR029052">
    <property type="entry name" value="Metallo-depent_PP-like"/>
</dbReference>
<dbReference type="AlphaFoldDB" id="A0A0E3M879"/>
<keyword evidence="7" id="KW-0233">DNA recombination</keyword>
<dbReference type="Pfam" id="PF00149">
    <property type="entry name" value="Metallophos"/>
    <property type="match status" value="1"/>
</dbReference>
<dbReference type="STRING" id="1548.CSCA_1350"/>
<dbReference type="GO" id="GO:0008408">
    <property type="term" value="F:3'-5' exonuclease activity"/>
    <property type="evidence" value="ECO:0007669"/>
    <property type="project" value="InterPro"/>
</dbReference>
<dbReference type="KEGG" id="csq:CSCA_1350"/>
<comment type="similarity">
    <text evidence="1 7">Belongs to the SbcD family.</text>
</comment>
<name>A0A0E3M879_CLOSL</name>
<gene>
    <name evidence="7" type="primary">sbcD</name>
    <name evidence="10" type="ORF">CSCA_1350</name>
</gene>
<keyword evidence="7" id="KW-0235">DNA replication</keyword>